<gene>
    <name evidence="1" type="ORF">GCM10009097_25740</name>
</gene>
<organism evidence="1 2">
    <name type="scientific">Pigmentiphaga daeguensis</name>
    <dbReference type="NCBI Taxonomy" id="414049"/>
    <lineage>
        <taxon>Bacteria</taxon>
        <taxon>Pseudomonadati</taxon>
        <taxon>Pseudomonadota</taxon>
        <taxon>Betaproteobacteria</taxon>
        <taxon>Burkholderiales</taxon>
        <taxon>Alcaligenaceae</taxon>
        <taxon>Pigmentiphaga</taxon>
    </lineage>
</organism>
<accession>A0ABN1BYE0</accession>
<reference evidence="1 2" key="1">
    <citation type="journal article" date="2019" name="Int. J. Syst. Evol. Microbiol.">
        <title>The Global Catalogue of Microorganisms (GCM) 10K type strain sequencing project: providing services to taxonomists for standard genome sequencing and annotation.</title>
        <authorList>
            <consortium name="The Broad Institute Genomics Platform"/>
            <consortium name="The Broad Institute Genome Sequencing Center for Infectious Disease"/>
            <person name="Wu L."/>
            <person name="Ma J."/>
        </authorList>
    </citation>
    <scope>NUCLEOTIDE SEQUENCE [LARGE SCALE GENOMIC DNA]</scope>
    <source>
        <strain evidence="1 2">JCM 14330</strain>
    </source>
</reference>
<evidence type="ECO:0000313" key="1">
    <source>
        <dbReference type="EMBL" id="GAA0507500.1"/>
    </source>
</evidence>
<proteinExistence type="predicted"/>
<name>A0ABN1BYE0_9BURK</name>
<protein>
    <submittedName>
        <fullName evidence="1">Uncharacterized protein</fullName>
    </submittedName>
</protein>
<dbReference type="Proteomes" id="UP001501706">
    <property type="component" value="Unassembled WGS sequence"/>
</dbReference>
<sequence>MRAMQTHQGVTELLVLSGIDQDGHIAWLFVPRGWDIAALEQLFPFSGHALARRRHVLIAVPIARELAQRYGTRPLLEFPDTPSLHSLLSEGLAAVKLLIARDQDTASAMPL</sequence>
<evidence type="ECO:0000313" key="2">
    <source>
        <dbReference type="Proteomes" id="UP001501706"/>
    </source>
</evidence>
<keyword evidence="2" id="KW-1185">Reference proteome</keyword>
<dbReference type="EMBL" id="BAAAEN010000008">
    <property type="protein sequence ID" value="GAA0507500.1"/>
    <property type="molecule type" value="Genomic_DNA"/>
</dbReference>
<comment type="caution">
    <text evidence="1">The sequence shown here is derived from an EMBL/GenBank/DDBJ whole genome shotgun (WGS) entry which is preliminary data.</text>
</comment>